<dbReference type="OrthoDB" id="7205490at2"/>
<feature type="compositionally biased region" description="Basic and acidic residues" evidence="1">
    <location>
        <begin position="52"/>
        <end position="66"/>
    </location>
</feature>
<dbReference type="AlphaFoldDB" id="A0A1X3EKC8"/>
<dbReference type="EMBL" id="NAFK01000147">
    <property type="protein sequence ID" value="OSJ31607.1"/>
    <property type="molecule type" value="Genomic_DNA"/>
</dbReference>
<evidence type="ECO:0000313" key="4">
    <source>
        <dbReference type="Proteomes" id="UP000193553"/>
    </source>
</evidence>
<organism evidence="2 4">
    <name type="scientific">Bradyrhizobium canariense</name>
    <dbReference type="NCBI Taxonomy" id="255045"/>
    <lineage>
        <taxon>Bacteria</taxon>
        <taxon>Pseudomonadati</taxon>
        <taxon>Pseudomonadota</taxon>
        <taxon>Alphaproteobacteria</taxon>
        <taxon>Hyphomicrobiales</taxon>
        <taxon>Nitrobacteraceae</taxon>
        <taxon>Bradyrhizobium</taxon>
    </lineage>
</organism>
<evidence type="ECO:0000313" key="5">
    <source>
        <dbReference type="Proteomes" id="UP000193884"/>
    </source>
</evidence>
<sequence length="66" mass="7335">MPHKNSDSERFGGPGSSRQDRKHPEKGGREHERPAPGTATNDRKSHVSGGGGERDQHHTHDDRERS</sequence>
<dbReference type="Proteomes" id="UP000193553">
    <property type="component" value="Unassembled WGS sequence"/>
</dbReference>
<feature type="compositionally biased region" description="Basic and acidic residues" evidence="1">
    <location>
        <begin position="18"/>
        <end position="34"/>
    </location>
</feature>
<name>A0A1X3EKC8_9BRAD</name>
<accession>A0A1X3EKC8</accession>
<evidence type="ECO:0000256" key="1">
    <source>
        <dbReference type="SAM" id="MobiDB-lite"/>
    </source>
</evidence>
<proteinExistence type="predicted"/>
<evidence type="ECO:0000313" key="2">
    <source>
        <dbReference type="EMBL" id="OSJ01690.1"/>
    </source>
</evidence>
<reference evidence="4 5" key="1">
    <citation type="submission" date="2017-03" db="EMBL/GenBank/DDBJ databases">
        <title>Whole genome sequences of fourteen strains of Bradyrhizobium canariense and one strain of Bradyrhizobium japonicum isolated from Lupinus (Papilionoideae: Genisteae) species in Algeria.</title>
        <authorList>
            <person name="Crovadore J."/>
            <person name="Chekireb D."/>
            <person name="Brachmann A."/>
            <person name="Chablais R."/>
            <person name="Cochard B."/>
            <person name="Lefort F."/>
        </authorList>
    </citation>
    <scope>NUCLEOTIDE SEQUENCE [LARGE SCALE GENOMIC DNA]</scope>
    <source>
        <strain evidence="2 4">UBMA195</strain>
        <strain evidence="3 5">UBMAN05</strain>
    </source>
</reference>
<dbReference type="EMBL" id="NAFI01000190">
    <property type="protein sequence ID" value="OSJ01690.1"/>
    <property type="molecule type" value="Genomic_DNA"/>
</dbReference>
<comment type="caution">
    <text evidence="2">The sequence shown here is derived from an EMBL/GenBank/DDBJ whole genome shotgun (WGS) entry which is preliminary data.</text>
</comment>
<dbReference type="Proteomes" id="UP000193884">
    <property type="component" value="Unassembled WGS sequence"/>
</dbReference>
<keyword evidence="5" id="KW-1185">Reference proteome</keyword>
<gene>
    <name evidence="3" type="ORF">BST63_09250</name>
    <name evidence="2" type="ORF">BSZ18_38455</name>
</gene>
<evidence type="ECO:0000313" key="3">
    <source>
        <dbReference type="EMBL" id="OSJ31607.1"/>
    </source>
</evidence>
<feature type="region of interest" description="Disordered" evidence="1">
    <location>
        <begin position="1"/>
        <end position="66"/>
    </location>
</feature>
<protein>
    <submittedName>
        <fullName evidence="2">Uncharacterized protein</fullName>
    </submittedName>
</protein>
<feature type="compositionally biased region" description="Basic and acidic residues" evidence="1">
    <location>
        <begin position="1"/>
        <end position="10"/>
    </location>
</feature>